<reference evidence="2" key="2">
    <citation type="journal article" date="2015" name="ISME J.">
        <title>A new class of marine Euryarchaeota group II from the Mediterranean deep chlorophyll maximum.</title>
        <authorList>
            <person name="Martin-Cuadrado A.B."/>
            <person name="Garcia-Heredia I."/>
            <person name="Molto A.G."/>
            <person name="Lopez-Ubeda R."/>
            <person name="Kimes N."/>
            <person name="Lopez-Garcia P."/>
            <person name="Moreira D."/>
            <person name="Rodriguez-Valera F."/>
        </authorList>
    </citation>
    <scope>NUCLEOTIDE SEQUENCE</scope>
</reference>
<feature type="transmembrane region" description="Helical" evidence="1">
    <location>
        <begin position="64"/>
        <end position="82"/>
    </location>
</feature>
<keyword evidence="1" id="KW-0472">Membrane</keyword>
<proteinExistence type="predicted"/>
<feature type="transmembrane region" description="Helical" evidence="1">
    <location>
        <begin position="123"/>
        <end position="144"/>
    </location>
</feature>
<feature type="transmembrane region" description="Helical" evidence="1">
    <location>
        <begin position="94"/>
        <end position="117"/>
    </location>
</feature>
<sequence>MIEKADQDSEEYLKWKQGSVPVEEPQEPVEPESVREEVLESEVQQSFFDRTFKVKNDTDRMKKTYYLIFFLVYYSACCLAGYDFQTYEGSSTNIFMILLLGLALAFFLPFILVIVGFTISGGAFIGIFVGIFSWIFGAIARFIYKILGFDMEIIFPELVGKTGEVSKRSLIGKFAPYPFTAEIENMGIYGDSLFYKNRFSIRSDEELVIGMQIEVIKHEKRTITSLVKNHPTFLVKVLNKENKEETTND</sequence>
<name>A0A1B1TB42_9ARCH</name>
<dbReference type="AlphaFoldDB" id="A0A1B1TB42"/>
<protein>
    <submittedName>
        <fullName evidence="2">Uncharacterized protein</fullName>
    </submittedName>
</protein>
<evidence type="ECO:0000256" key="1">
    <source>
        <dbReference type="SAM" id="Phobius"/>
    </source>
</evidence>
<keyword evidence="1" id="KW-0812">Transmembrane</keyword>
<accession>A0A1B1TB42</accession>
<keyword evidence="1" id="KW-1133">Transmembrane helix</keyword>
<organism evidence="2">
    <name type="scientific">uncultured Poseidoniia archaeon</name>
    <dbReference type="NCBI Taxonomy" id="1697135"/>
    <lineage>
        <taxon>Archaea</taxon>
        <taxon>Methanobacteriati</taxon>
        <taxon>Thermoplasmatota</taxon>
        <taxon>Candidatus Poseidoniia</taxon>
        <taxon>environmental samples</taxon>
    </lineage>
</organism>
<evidence type="ECO:0000313" key="2">
    <source>
        <dbReference type="EMBL" id="ANV79489.1"/>
    </source>
</evidence>
<reference evidence="2" key="1">
    <citation type="submission" date="2014-11" db="EMBL/GenBank/DDBJ databases">
        <authorList>
            <person name="Zhu J."/>
            <person name="Qi W."/>
            <person name="Song R."/>
        </authorList>
    </citation>
    <scope>NUCLEOTIDE SEQUENCE</scope>
</reference>
<dbReference type="EMBL" id="KP211835">
    <property type="protein sequence ID" value="ANV79489.1"/>
    <property type="molecule type" value="Genomic_DNA"/>
</dbReference>